<dbReference type="SUPFAM" id="SSF49785">
    <property type="entry name" value="Galactose-binding domain-like"/>
    <property type="match status" value="1"/>
</dbReference>
<evidence type="ECO:0000256" key="9">
    <source>
        <dbReference type="ARBA" id="ARBA00023157"/>
    </source>
</evidence>
<evidence type="ECO:0000256" key="3">
    <source>
        <dbReference type="ARBA" id="ARBA00022692"/>
    </source>
</evidence>
<keyword evidence="4" id="KW-0732">Signal</keyword>
<keyword evidence="11" id="KW-0325">Glycoprotein</keyword>
<keyword evidence="2" id="KW-1003">Cell membrane</keyword>
<sequence length="1038" mass="115497">MESGGIPDADITASSAYDSGIVGPQHGRLRHDKNGGAWCPKLMVTRESSEYLEVNLHTLHTLTASQTQGRFGNGLGQEYVEVYMVDYWRPGFTKWARWRDRSGKEHITGNTNTYTMVEHKLDPPAIASKVRFVPFSEHMRTVCLRVELVGCRWLEGLLSYSLPQGVQRGADIDLSDRTYDGREENGYLSNGLGQLVDGQQGQDNFRLDLKGHGKGYEWVGWKNDTVGMVGRPVEIVFEFDKVRNFSAMHLHTNNLFSKDVQVFSHAKVYFSIGGHQFSGEPVIFSYMPDVVIEQARNVTIKLHNRVGRFLRLHLYFAAKWIMVSEVSFDSVVVLGNFTEEEVSGGSGVGRPDKEYPLQRDEVQTTPTRGQDRGHFQPPAPDKSSGGTSSGKGSEPKHYIGPVIGVLTVVIMLLLGAIMFIVVRNRRLRSGVARSVLPGAFAAGEKGVTINMKELQMRVNVNANGEVYGQVSMDDPGSGGDVDKSALYHEPYHHNLNMYSGGGARKEGALPRHLGCSPDYTVRLILQISIQHLPRRKAKFQKENMANGNLVSNEAFVCVGLCPRRPPLPPFHRFVVPPPSPVHTRFGTTQSGDVPGNMDFLFLCTWAIHALKCCDSRAYDVPDIVSQEYEVPRLNVSDTPPPPFSAPPSRAPPPLHNFFPKPPPVPPPPEKYYAATEICKTGPQLPPPPPLSPPPALVPQLTSNNARGGGLYGLVGVGCTDTLTTTSSEEEEHGEVPELAAFSTDNLTILDKLGPGQFGEIHLCRVESFPDSFDIVSSSDCSLVIVKYLRIGASESARIDFQREVRSLARLQDPNIVRVLGACLDKEPQCMVVEFMEYGDLNQFLQEHIAETASTLPQNAKMLSYGCLIYMATQIASGMKYLESLSFVHRDLATRNCLVGRGCAVKVSDIAISRSLYSADYCNLEGKALPIRWMAWESILLGRFTSKSDVWSFAVTLWEILTFAREQPFDELSDDKLIENAAHFYKDDGQEILLPLPINCPKEIYDLMCECWQRNKRPNFREIHLFLQRKNLGYKPGMD</sequence>
<dbReference type="AlphaFoldDB" id="A0A7R9GSH4"/>
<organism evidence="17">
    <name type="scientific">Timema cristinae</name>
    <name type="common">Walking stick</name>
    <dbReference type="NCBI Taxonomy" id="61476"/>
    <lineage>
        <taxon>Eukaryota</taxon>
        <taxon>Metazoa</taxon>
        <taxon>Ecdysozoa</taxon>
        <taxon>Arthropoda</taxon>
        <taxon>Hexapoda</taxon>
        <taxon>Insecta</taxon>
        <taxon>Pterygota</taxon>
        <taxon>Neoptera</taxon>
        <taxon>Polyneoptera</taxon>
        <taxon>Phasmatodea</taxon>
        <taxon>Timematodea</taxon>
        <taxon>Timematoidea</taxon>
        <taxon>Timematidae</taxon>
        <taxon>Timema</taxon>
    </lineage>
</organism>
<dbReference type="FunFam" id="2.60.120.1190:FF:000003">
    <property type="entry name" value="Discoidin domain-containing receptor 2"/>
    <property type="match status" value="1"/>
</dbReference>
<dbReference type="InterPro" id="IPR048525">
    <property type="entry name" value="DDR1-2_DS-like"/>
</dbReference>
<evidence type="ECO:0000256" key="4">
    <source>
        <dbReference type="ARBA" id="ARBA00022729"/>
    </source>
</evidence>
<dbReference type="FunFam" id="2.60.120.260:FF:000007">
    <property type="entry name" value="Discoidin domain receptor tyrosine kinase 1"/>
    <property type="match status" value="1"/>
</dbReference>
<keyword evidence="7 14" id="KW-1133">Transmembrane helix</keyword>
<accession>A0A7R9GSH4</accession>
<evidence type="ECO:0000259" key="15">
    <source>
        <dbReference type="PROSITE" id="PS50011"/>
    </source>
</evidence>
<dbReference type="EMBL" id="OC317159">
    <property type="protein sequence ID" value="CAD7395104.1"/>
    <property type="molecule type" value="Genomic_DNA"/>
</dbReference>
<comment type="subcellular location">
    <subcellularLocation>
        <location evidence="1">Cell membrane</location>
        <topology evidence="1">Single-pass type I membrane protein</topology>
    </subcellularLocation>
</comment>
<evidence type="ECO:0000256" key="11">
    <source>
        <dbReference type="ARBA" id="ARBA00023180"/>
    </source>
</evidence>
<evidence type="ECO:0000256" key="10">
    <source>
        <dbReference type="ARBA" id="ARBA00023170"/>
    </source>
</evidence>
<dbReference type="GO" id="GO:0005886">
    <property type="term" value="C:plasma membrane"/>
    <property type="evidence" value="ECO:0007669"/>
    <property type="project" value="UniProtKB-SubCell"/>
</dbReference>
<dbReference type="GO" id="GO:0051897">
    <property type="term" value="P:positive regulation of phosphatidylinositol 3-kinase/protein kinase B signal transduction"/>
    <property type="evidence" value="ECO:0007669"/>
    <property type="project" value="TreeGrafter"/>
</dbReference>
<keyword evidence="6" id="KW-0067">ATP-binding</keyword>
<dbReference type="InterPro" id="IPR000421">
    <property type="entry name" value="FA58C"/>
</dbReference>
<dbReference type="Pfam" id="PF21114">
    <property type="entry name" value="DDR1-2_DS-like"/>
    <property type="match status" value="1"/>
</dbReference>
<evidence type="ECO:0000256" key="7">
    <source>
        <dbReference type="ARBA" id="ARBA00022989"/>
    </source>
</evidence>
<dbReference type="PROSITE" id="PS50011">
    <property type="entry name" value="PROTEIN_KINASE_DOM"/>
    <property type="match status" value="1"/>
</dbReference>
<dbReference type="GO" id="GO:0048680">
    <property type="term" value="P:positive regulation of axon regeneration"/>
    <property type="evidence" value="ECO:0007669"/>
    <property type="project" value="UniProtKB-ARBA"/>
</dbReference>
<keyword evidence="9" id="KW-1015">Disulfide bond</keyword>
<dbReference type="PRINTS" id="PR00109">
    <property type="entry name" value="TYRKINASE"/>
</dbReference>
<dbReference type="PANTHER" id="PTHR24416">
    <property type="entry name" value="TYROSINE-PROTEIN KINASE RECEPTOR"/>
    <property type="match status" value="1"/>
</dbReference>
<dbReference type="Pfam" id="PF00754">
    <property type="entry name" value="F5_F8_type_C"/>
    <property type="match status" value="1"/>
</dbReference>
<keyword evidence="3 14" id="KW-0812">Transmembrane</keyword>
<dbReference type="GO" id="GO:0005524">
    <property type="term" value="F:ATP binding"/>
    <property type="evidence" value="ECO:0007669"/>
    <property type="project" value="UniProtKB-KW"/>
</dbReference>
<dbReference type="Gene3D" id="1.10.510.10">
    <property type="entry name" value="Transferase(Phosphotransferase) domain 1"/>
    <property type="match status" value="1"/>
</dbReference>
<gene>
    <name evidence="17" type="ORF">TCEB3V08_LOCUS2971</name>
</gene>
<dbReference type="Gene3D" id="2.60.120.260">
    <property type="entry name" value="Galactose-binding domain-like"/>
    <property type="match status" value="1"/>
</dbReference>
<feature type="domain" description="F5/8 type C" evidence="16">
    <location>
        <begin position="1"/>
        <end position="151"/>
    </location>
</feature>
<evidence type="ECO:0000256" key="14">
    <source>
        <dbReference type="SAM" id="Phobius"/>
    </source>
</evidence>
<evidence type="ECO:0000313" key="17">
    <source>
        <dbReference type="EMBL" id="CAD7395104.1"/>
    </source>
</evidence>
<reference evidence="17" key="1">
    <citation type="submission" date="2020-11" db="EMBL/GenBank/DDBJ databases">
        <authorList>
            <person name="Tran Van P."/>
        </authorList>
    </citation>
    <scope>NUCLEOTIDE SEQUENCE</scope>
</reference>
<dbReference type="InterPro" id="IPR050122">
    <property type="entry name" value="RTK"/>
</dbReference>
<dbReference type="PROSITE" id="PS00109">
    <property type="entry name" value="PROTEIN_KINASE_TYR"/>
    <property type="match status" value="1"/>
</dbReference>
<dbReference type="FunFam" id="1.10.510.10:FF:000053">
    <property type="entry name" value="Epithelial discoidin domain-containing receptor 1"/>
    <property type="match status" value="1"/>
</dbReference>
<evidence type="ECO:0000259" key="16">
    <source>
        <dbReference type="PROSITE" id="PS50022"/>
    </source>
</evidence>
<name>A0A7R9GSH4_TIMCR</name>
<proteinExistence type="inferred from homology"/>
<dbReference type="Gene3D" id="3.30.200.20">
    <property type="entry name" value="Phosphorylase Kinase, domain 1"/>
    <property type="match status" value="1"/>
</dbReference>
<feature type="domain" description="Protein kinase" evidence="15">
    <location>
        <begin position="746"/>
        <end position="1026"/>
    </location>
</feature>
<feature type="compositionally biased region" description="Basic and acidic residues" evidence="13">
    <location>
        <begin position="350"/>
        <end position="362"/>
    </location>
</feature>
<keyword evidence="8 14" id="KW-0472">Membrane</keyword>
<feature type="region of interest" description="Disordered" evidence="13">
    <location>
        <begin position="341"/>
        <end position="394"/>
    </location>
</feature>
<feature type="compositionally biased region" description="Low complexity" evidence="13">
    <location>
        <begin position="382"/>
        <end position="392"/>
    </location>
</feature>
<dbReference type="PROSITE" id="PS01286">
    <property type="entry name" value="FA58C_2"/>
    <property type="match status" value="1"/>
</dbReference>
<dbReference type="CDD" id="cd05051">
    <property type="entry name" value="PTKc_DDR"/>
    <property type="match status" value="1"/>
</dbReference>
<keyword evidence="5" id="KW-0547">Nucleotide-binding</keyword>
<dbReference type="GO" id="GO:0038062">
    <property type="term" value="F:protein tyrosine kinase collagen receptor activity"/>
    <property type="evidence" value="ECO:0007669"/>
    <property type="project" value="TreeGrafter"/>
</dbReference>
<dbReference type="SMART" id="SM00219">
    <property type="entry name" value="TyrKc"/>
    <property type="match status" value="1"/>
</dbReference>
<dbReference type="Gene3D" id="2.60.120.1190">
    <property type="match status" value="1"/>
</dbReference>
<dbReference type="InterPro" id="IPR001245">
    <property type="entry name" value="Ser-Thr/Tyr_kinase_cat_dom"/>
</dbReference>
<evidence type="ECO:0000256" key="13">
    <source>
        <dbReference type="SAM" id="MobiDB-lite"/>
    </source>
</evidence>
<dbReference type="GO" id="GO:0005518">
    <property type="term" value="F:collagen binding"/>
    <property type="evidence" value="ECO:0007669"/>
    <property type="project" value="TreeGrafter"/>
</dbReference>
<feature type="transmembrane region" description="Helical" evidence="14">
    <location>
        <begin position="398"/>
        <end position="422"/>
    </location>
</feature>
<evidence type="ECO:0000256" key="1">
    <source>
        <dbReference type="ARBA" id="ARBA00004251"/>
    </source>
</evidence>
<evidence type="ECO:0000256" key="12">
    <source>
        <dbReference type="ARBA" id="ARBA00061639"/>
    </source>
</evidence>
<comment type="similarity">
    <text evidence="12">Belongs to the protein kinase superfamily. Tyr protein kinase family. Insulin receptor subfamily.</text>
</comment>
<dbReference type="PANTHER" id="PTHR24416:SF580">
    <property type="entry name" value="DISCOIDIN DOMAIN RECEPTOR, ISOFORM F"/>
    <property type="match status" value="1"/>
</dbReference>
<evidence type="ECO:0000256" key="6">
    <source>
        <dbReference type="ARBA" id="ARBA00022840"/>
    </source>
</evidence>
<dbReference type="SUPFAM" id="SSF56112">
    <property type="entry name" value="Protein kinase-like (PK-like)"/>
    <property type="match status" value="1"/>
</dbReference>
<dbReference type="InterPro" id="IPR011009">
    <property type="entry name" value="Kinase-like_dom_sf"/>
</dbReference>
<protein>
    <submittedName>
        <fullName evidence="17">Uncharacterized protein</fullName>
    </submittedName>
</protein>
<dbReference type="GO" id="GO:0043235">
    <property type="term" value="C:receptor complex"/>
    <property type="evidence" value="ECO:0007669"/>
    <property type="project" value="TreeGrafter"/>
</dbReference>
<evidence type="ECO:0000256" key="2">
    <source>
        <dbReference type="ARBA" id="ARBA00022475"/>
    </source>
</evidence>
<dbReference type="InterPro" id="IPR020635">
    <property type="entry name" value="Tyr_kinase_cat_dom"/>
</dbReference>
<dbReference type="SMART" id="SM00231">
    <property type="entry name" value="FA58C"/>
    <property type="match status" value="1"/>
</dbReference>
<dbReference type="InterPro" id="IPR008979">
    <property type="entry name" value="Galactose-bd-like_sf"/>
</dbReference>
<keyword evidence="10" id="KW-0675">Receptor</keyword>
<dbReference type="InterPro" id="IPR008266">
    <property type="entry name" value="Tyr_kinase_AS"/>
</dbReference>
<evidence type="ECO:0000256" key="5">
    <source>
        <dbReference type="ARBA" id="ARBA00022741"/>
    </source>
</evidence>
<dbReference type="CDD" id="cd00057">
    <property type="entry name" value="FA58C"/>
    <property type="match status" value="1"/>
</dbReference>
<dbReference type="Pfam" id="PF07714">
    <property type="entry name" value="PK_Tyr_Ser-Thr"/>
    <property type="match status" value="1"/>
</dbReference>
<dbReference type="PROSITE" id="PS50022">
    <property type="entry name" value="FA58C_3"/>
    <property type="match status" value="1"/>
</dbReference>
<evidence type="ECO:0000256" key="8">
    <source>
        <dbReference type="ARBA" id="ARBA00023136"/>
    </source>
</evidence>
<dbReference type="InterPro" id="IPR000719">
    <property type="entry name" value="Prot_kinase_dom"/>
</dbReference>